<dbReference type="EMBL" id="SJPF01000002">
    <property type="protein sequence ID" value="TWT34166.1"/>
    <property type="molecule type" value="Genomic_DNA"/>
</dbReference>
<name>A0A5C5V6M5_9BACT</name>
<proteinExistence type="predicted"/>
<organism evidence="1 2">
    <name type="scientific">Blastopirellula retiformator</name>
    <dbReference type="NCBI Taxonomy" id="2527970"/>
    <lineage>
        <taxon>Bacteria</taxon>
        <taxon>Pseudomonadati</taxon>
        <taxon>Planctomycetota</taxon>
        <taxon>Planctomycetia</taxon>
        <taxon>Pirellulales</taxon>
        <taxon>Pirellulaceae</taxon>
        <taxon>Blastopirellula</taxon>
    </lineage>
</organism>
<reference evidence="1 2" key="1">
    <citation type="submission" date="2019-02" db="EMBL/GenBank/DDBJ databases">
        <title>Deep-cultivation of Planctomycetes and their phenomic and genomic characterization uncovers novel biology.</title>
        <authorList>
            <person name="Wiegand S."/>
            <person name="Jogler M."/>
            <person name="Boedeker C."/>
            <person name="Pinto D."/>
            <person name="Vollmers J."/>
            <person name="Rivas-Marin E."/>
            <person name="Kohn T."/>
            <person name="Peeters S.H."/>
            <person name="Heuer A."/>
            <person name="Rast P."/>
            <person name="Oberbeckmann S."/>
            <person name="Bunk B."/>
            <person name="Jeske O."/>
            <person name="Meyerdierks A."/>
            <person name="Storesund J.E."/>
            <person name="Kallscheuer N."/>
            <person name="Luecker S."/>
            <person name="Lage O.M."/>
            <person name="Pohl T."/>
            <person name="Merkel B.J."/>
            <person name="Hornburger P."/>
            <person name="Mueller R.-W."/>
            <person name="Bruemmer F."/>
            <person name="Labrenz M."/>
            <person name="Spormann A.M."/>
            <person name="Op Den Camp H."/>
            <person name="Overmann J."/>
            <person name="Amann R."/>
            <person name="Jetten M.S.M."/>
            <person name="Mascher T."/>
            <person name="Medema M.H."/>
            <person name="Devos D.P."/>
            <person name="Kaster A.-K."/>
            <person name="Ovreas L."/>
            <person name="Rohde M."/>
            <person name="Galperin M.Y."/>
            <person name="Jogler C."/>
        </authorList>
    </citation>
    <scope>NUCLEOTIDE SEQUENCE [LARGE SCALE GENOMIC DNA]</scope>
    <source>
        <strain evidence="1 2">Enr8</strain>
    </source>
</reference>
<dbReference type="AlphaFoldDB" id="A0A5C5V6M5"/>
<dbReference type="Proteomes" id="UP000318878">
    <property type="component" value="Unassembled WGS sequence"/>
</dbReference>
<dbReference type="InterPro" id="IPR029278">
    <property type="entry name" value="Imm26"/>
</dbReference>
<accession>A0A5C5V6M5</accession>
<evidence type="ECO:0000313" key="1">
    <source>
        <dbReference type="EMBL" id="TWT34166.1"/>
    </source>
</evidence>
<gene>
    <name evidence="1" type="ORF">Enr8_15600</name>
</gene>
<dbReference type="RefSeq" id="WP_186767506.1">
    <property type="nucleotide sequence ID" value="NZ_SJPF01000002.1"/>
</dbReference>
<evidence type="ECO:0000313" key="2">
    <source>
        <dbReference type="Proteomes" id="UP000318878"/>
    </source>
</evidence>
<protein>
    <submittedName>
        <fullName evidence="1">Uncharacterized protein</fullName>
    </submittedName>
</protein>
<comment type="caution">
    <text evidence="1">The sequence shown here is derived from an EMBL/GenBank/DDBJ whole genome shotgun (WGS) entry which is preliminary data.</text>
</comment>
<sequence length="167" mass="18383">MAESWNKGDVFLVPIDITRVGLGQIVDVLPSELYVVIYANAWNVSSPPSPGDVVGQVVLFASLTLDAKLYHGDWAIIGNVTENLVNIKLPLSKVRISGEMHIESHDGSWSRSATPKEADQLSFRKTVAPIRLEKALKAQYGILEPHPAYDDLRYELVVDLAKLDGCD</sequence>
<dbReference type="Pfam" id="PF15428">
    <property type="entry name" value="Imm26"/>
    <property type="match status" value="1"/>
</dbReference>
<keyword evidence="2" id="KW-1185">Reference proteome</keyword>